<dbReference type="WormBase" id="C05D12.5">
    <property type="protein sequence ID" value="CE02973"/>
    <property type="gene ID" value="WBGene00007342"/>
</dbReference>
<dbReference type="IntAct" id="Q17659">
    <property type="interactions" value="2"/>
</dbReference>
<name>Q17659_CAEEL</name>
<protein>
    <submittedName>
        <fullName evidence="2">Kinesin motor domain-containing protein</fullName>
    </submittedName>
</protein>
<dbReference type="AGR" id="WB:WBGene00007342"/>
<feature type="coiled-coil region" evidence="1">
    <location>
        <begin position="178"/>
        <end position="212"/>
    </location>
</feature>
<dbReference type="GeneID" id="182262"/>
<dbReference type="PaxDb" id="6239-C05D12.5"/>
<proteinExistence type="predicted"/>
<dbReference type="HOGENOM" id="CLU_1166749_0_0_1"/>
<accession>Q17659</accession>
<gene>
    <name evidence="2 4" type="ORF">C05D12.5</name>
    <name evidence="2" type="ORF">CELE_C05D12.5</name>
</gene>
<dbReference type="STRING" id="6239.C05D12.5.1"/>
<dbReference type="SMR" id="Q17659"/>
<dbReference type="DIP" id="DIP-26130N"/>
<dbReference type="EMBL" id="BX284602">
    <property type="protein sequence ID" value="CAA90756.1"/>
    <property type="molecule type" value="Genomic_DNA"/>
</dbReference>
<dbReference type="RefSeq" id="NP_496435.1">
    <property type="nucleotide sequence ID" value="NM_064034.3"/>
</dbReference>
<keyword evidence="3" id="KW-1185">Reference proteome</keyword>
<dbReference type="KEGG" id="cel:CELE_C05D12.5"/>
<organism evidence="2 3">
    <name type="scientific">Caenorhabditis elegans</name>
    <dbReference type="NCBI Taxonomy" id="6239"/>
    <lineage>
        <taxon>Eukaryota</taxon>
        <taxon>Metazoa</taxon>
        <taxon>Ecdysozoa</taxon>
        <taxon>Nematoda</taxon>
        <taxon>Chromadorea</taxon>
        <taxon>Rhabditida</taxon>
        <taxon>Rhabditina</taxon>
        <taxon>Rhabditomorpha</taxon>
        <taxon>Rhabditoidea</taxon>
        <taxon>Rhabditidae</taxon>
        <taxon>Peloderinae</taxon>
        <taxon>Caenorhabditis</taxon>
    </lineage>
</organism>
<dbReference type="Bgee" id="WBGene00007342">
    <property type="expression patterns" value="Expressed in embryo and 2 other cell types or tissues"/>
</dbReference>
<dbReference type="CTD" id="182262"/>
<dbReference type="InParanoid" id="Q17659"/>
<dbReference type="UCSC" id="C05D12.5">
    <property type="organism name" value="c. elegans"/>
</dbReference>
<reference evidence="2 3" key="1">
    <citation type="journal article" date="1998" name="Science">
        <title>Genome sequence of the nematode C. elegans: a platform for investigating biology.</title>
        <authorList>
            <consortium name="The C. elegans sequencing consortium"/>
            <person name="Sulson J.E."/>
            <person name="Waterston R."/>
        </authorList>
    </citation>
    <scope>NUCLEOTIDE SEQUENCE [LARGE SCALE GENOMIC DNA]</scope>
    <source>
        <strain evidence="2 3">Bristol N2</strain>
    </source>
</reference>
<sequence length="238" mass="27853">MFAHPANTSAASDNVSKAKLLKMLNAERKENASKDQLIESLKNQLASGGSQKIMEFYRTSVEDLQTKVMRQETIIMEQSKTIEMLSIERSKSVKVHEDQINEMQEVMDKKVKQLEENYEERLKESGNESTASFDKESRDDSLEDFVEVSINEILETAESKRKLKERINHMETHCMTMLKETMEDNKLYSAQLKDQKKQFEVLQNEKAQWEKKEIQQTMELENLRLRLRDIVSLENLIL</sequence>
<feature type="coiled-coil region" evidence="1">
    <location>
        <begin position="93"/>
        <end position="124"/>
    </location>
</feature>
<dbReference type="PIR" id="T19175">
    <property type="entry name" value="T19175"/>
</dbReference>
<evidence type="ECO:0000313" key="4">
    <source>
        <dbReference type="WormBase" id="C05D12.5"/>
    </source>
</evidence>
<dbReference type="AlphaFoldDB" id="Q17659"/>
<keyword evidence="1" id="KW-0175">Coiled coil</keyword>
<dbReference type="Proteomes" id="UP000001940">
    <property type="component" value="Chromosome II"/>
</dbReference>
<evidence type="ECO:0000313" key="2">
    <source>
        <dbReference type="EMBL" id="CAA90756.1"/>
    </source>
</evidence>
<evidence type="ECO:0000313" key="3">
    <source>
        <dbReference type="Proteomes" id="UP000001940"/>
    </source>
</evidence>
<evidence type="ECO:0000256" key="1">
    <source>
        <dbReference type="SAM" id="Coils"/>
    </source>
</evidence>
<dbReference type="PhylomeDB" id="Q17659"/>